<dbReference type="RefSeq" id="WP_177159516.1">
    <property type="nucleotide sequence ID" value="NZ_FOGF01000009.1"/>
</dbReference>
<sequence>MLDNDWQERIDLMISESQDYCEKAYIISLKELLLEEIKRIEQMKGELDGRMWSPKTW</sequence>
<evidence type="ECO:0000313" key="1">
    <source>
        <dbReference type="EMBL" id="SEQ86950.1"/>
    </source>
</evidence>
<organism evidence="1 2">
    <name type="scientific">Granulicatella balaenopterae</name>
    <dbReference type="NCBI Taxonomy" id="137733"/>
    <lineage>
        <taxon>Bacteria</taxon>
        <taxon>Bacillati</taxon>
        <taxon>Bacillota</taxon>
        <taxon>Bacilli</taxon>
        <taxon>Lactobacillales</taxon>
        <taxon>Carnobacteriaceae</taxon>
        <taxon>Granulicatella</taxon>
    </lineage>
</organism>
<dbReference type="AlphaFoldDB" id="A0A1H9JJF3"/>
<name>A0A1H9JJF3_9LACT</name>
<dbReference type="Proteomes" id="UP000198556">
    <property type="component" value="Unassembled WGS sequence"/>
</dbReference>
<accession>A0A1H9JJF3</accession>
<evidence type="ECO:0000313" key="2">
    <source>
        <dbReference type="Proteomes" id="UP000198556"/>
    </source>
</evidence>
<gene>
    <name evidence="1" type="ORF">SAMN05421767_10921</name>
</gene>
<proteinExistence type="predicted"/>
<protein>
    <submittedName>
        <fullName evidence="1">Uncharacterized protein</fullName>
    </submittedName>
</protein>
<keyword evidence="2" id="KW-1185">Reference proteome</keyword>
<reference evidence="1 2" key="1">
    <citation type="submission" date="2016-10" db="EMBL/GenBank/DDBJ databases">
        <authorList>
            <person name="de Groot N.N."/>
        </authorList>
    </citation>
    <scope>NUCLEOTIDE SEQUENCE [LARGE SCALE GENOMIC DNA]</scope>
    <source>
        <strain evidence="1 2">DSM 15827</strain>
    </source>
</reference>
<dbReference type="STRING" id="137733.SAMN05421767_10921"/>
<dbReference type="EMBL" id="FOGF01000009">
    <property type="protein sequence ID" value="SEQ86950.1"/>
    <property type="molecule type" value="Genomic_DNA"/>
</dbReference>